<evidence type="ECO:0000313" key="8">
    <source>
        <dbReference type="EMBL" id="UUX49335.1"/>
    </source>
</evidence>
<keyword evidence="5" id="KW-0411">Iron-sulfur</keyword>
<sequence length="110" mass="11721">MGEKISVTFVKPGGTRETVEAETGESVMQAAVFNDVEGVEAECGGSCVCATCHVYLDEAAMKLAPAAEEDELAMLEDAAAEQRESSRLSCQIKLTPEMDGITVTIPETQY</sequence>
<dbReference type="Pfam" id="PF00111">
    <property type="entry name" value="Fer2"/>
    <property type="match status" value="1"/>
</dbReference>
<proteinExistence type="inferred from homology"/>
<evidence type="ECO:0000256" key="1">
    <source>
        <dbReference type="ARBA" id="ARBA00010914"/>
    </source>
</evidence>
<dbReference type="PANTHER" id="PTHR23426:SF65">
    <property type="entry name" value="FERREDOXIN-2, MITOCHONDRIAL"/>
    <property type="match status" value="1"/>
</dbReference>
<keyword evidence="2" id="KW-0001">2Fe-2S</keyword>
<evidence type="ECO:0000256" key="3">
    <source>
        <dbReference type="ARBA" id="ARBA00022723"/>
    </source>
</evidence>
<dbReference type="GO" id="GO:0046872">
    <property type="term" value="F:metal ion binding"/>
    <property type="evidence" value="ECO:0007669"/>
    <property type="project" value="UniProtKB-KW"/>
</dbReference>
<name>A0A9J7AQ33_9PROT</name>
<dbReference type="InterPro" id="IPR012675">
    <property type="entry name" value="Beta-grasp_dom_sf"/>
</dbReference>
<keyword evidence="3" id="KW-0479">Metal-binding</keyword>
<dbReference type="RefSeq" id="WP_257767914.1">
    <property type="nucleotide sequence ID" value="NZ_CP102480.1"/>
</dbReference>
<evidence type="ECO:0000259" key="7">
    <source>
        <dbReference type="PROSITE" id="PS51085"/>
    </source>
</evidence>
<dbReference type="PROSITE" id="PS00814">
    <property type="entry name" value="ADX"/>
    <property type="match status" value="1"/>
</dbReference>
<comment type="similarity">
    <text evidence="1">Belongs to the adrenodoxin/putidaredoxin family.</text>
</comment>
<keyword evidence="4" id="KW-0408">Iron</keyword>
<dbReference type="PROSITE" id="PS51085">
    <property type="entry name" value="2FE2S_FER_2"/>
    <property type="match status" value="1"/>
</dbReference>
<dbReference type="InterPro" id="IPR018298">
    <property type="entry name" value="Adrenodoxin_Fe-S_BS"/>
</dbReference>
<dbReference type="PRINTS" id="PR00355">
    <property type="entry name" value="ADRENODOXIN"/>
</dbReference>
<dbReference type="EMBL" id="CP102480">
    <property type="protein sequence ID" value="UUX49335.1"/>
    <property type="molecule type" value="Genomic_DNA"/>
</dbReference>
<comment type="cofactor">
    <cofactor evidence="6">
        <name>[2Fe-2S] cluster</name>
        <dbReference type="ChEBI" id="CHEBI:190135"/>
    </cofactor>
</comment>
<protein>
    <submittedName>
        <fullName evidence="8">2Fe-2S iron-sulfur cluster-binding protein</fullName>
    </submittedName>
</protein>
<accession>A0A9J7AQ33</accession>
<evidence type="ECO:0000256" key="4">
    <source>
        <dbReference type="ARBA" id="ARBA00023004"/>
    </source>
</evidence>
<dbReference type="GO" id="GO:0009055">
    <property type="term" value="F:electron transfer activity"/>
    <property type="evidence" value="ECO:0007669"/>
    <property type="project" value="TreeGrafter"/>
</dbReference>
<dbReference type="PANTHER" id="PTHR23426">
    <property type="entry name" value="FERREDOXIN/ADRENODOXIN"/>
    <property type="match status" value="1"/>
</dbReference>
<dbReference type="SUPFAM" id="SSF54292">
    <property type="entry name" value="2Fe-2S ferredoxin-like"/>
    <property type="match status" value="1"/>
</dbReference>
<evidence type="ECO:0000256" key="2">
    <source>
        <dbReference type="ARBA" id="ARBA00022714"/>
    </source>
</evidence>
<keyword evidence="9" id="KW-1185">Reference proteome</keyword>
<dbReference type="Proteomes" id="UP001060336">
    <property type="component" value="Chromosome"/>
</dbReference>
<evidence type="ECO:0000313" key="9">
    <source>
        <dbReference type="Proteomes" id="UP001060336"/>
    </source>
</evidence>
<organism evidence="8 9">
    <name type="scientific">Nisaea acidiphila</name>
    <dbReference type="NCBI Taxonomy" id="1862145"/>
    <lineage>
        <taxon>Bacteria</taxon>
        <taxon>Pseudomonadati</taxon>
        <taxon>Pseudomonadota</taxon>
        <taxon>Alphaproteobacteria</taxon>
        <taxon>Rhodospirillales</taxon>
        <taxon>Thalassobaculaceae</taxon>
        <taxon>Nisaea</taxon>
    </lineage>
</organism>
<evidence type="ECO:0000256" key="5">
    <source>
        <dbReference type="ARBA" id="ARBA00023014"/>
    </source>
</evidence>
<dbReference type="InterPro" id="IPR036010">
    <property type="entry name" value="2Fe-2S_ferredoxin-like_sf"/>
</dbReference>
<dbReference type="AlphaFoldDB" id="A0A9J7AQ33"/>
<dbReference type="GO" id="GO:0005829">
    <property type="term" value="C:cytosol"/>
    <property type="evidence" value="ECO:0007669"/>
    <property type="project" value="TreeGrafter"/>
</dbReference>
<dbReference type="GO" id="GO:0140647">
    <property type="term" value="P:P450-containing electron transport chain"/>
    <property type="evidence" value="ECO:0007669"/>
    <property type="project" value="InterPro"/>
</dbReference>
<evidence type="ECO:0000256" key="6">
    <source>
        <dbReference type="ARBA" id="ARBA00034078"/>
    </source>
</evidence>
<dbReference type="GO" id="GO:0051537">
    <property type="term" value="F:2 iron, 2 sulfur cluster binding"/>
    <property type="evidence" value="ECO:0007669"/>
    <property type="project" value="UniProtKB-KW"/>
</dbReference>
<feature type="domain" description="2Fe-2S ferredoxin-type" evidence="7">
    <location>
        <begin position="5"/>
        <end position="109"/>
    </location>
</feature>
<gene>
    <name evidence="8" type="ORF">NUH88_18285</name>
</gene>
<dbReference type="KEGG" id="naci:NUH88_18285"/>
<dbReference type="Gene3D" id="3.10.20.30">
    <property type="match status" value="1"/>
</dbReference>
<dbReference type="InterPro" id="IPR001041">
    <property type="entry name" value="2Fe-2S_ferredoxin-type"/>
</dbReference>
<reference evidence="8" key="1">
    <citation type="submission" date="2022-08" db="EMBL/GenBank/DDBJ databases">
        <title>Nisaea acidiphila sp. nov., isolated from a marine algal debris and emended description of the genus Nisaea Urios et al. 2008.</title>
        <authorList>
            <person name="Kwon K."/>
        </authorList>
    </citation>
    <scope>NUCLEOTIDE SEQUENCE</scope>
    <source>
        <strain evidence="8">MEBiC11861</strain>
    </source>
</reference>
<dbReference type="CDD" id="cd00207">
    <property type="entry name" value="fer2"/>
    <property type="match status" value="1"/>
</dbReference>
<dbReference type="InterPro" id="IPR001055">
    <property type="entry name" value="Adrenodoxin-like"/>
</dbReference>